<evidence type="ECO:0008006" key="4">
    <source>
        <dbReference type="Google" id="ProtNLM"/>
    </source>
</evidence>
<evidence type="ECO:0000313" key="3">
    <source>
        <dbReference type="Proteomes" id="UP000593758"/>
    </source>
</evidence>
<evidence type="ECO:0000256" key="1">
    <source>
        <dbReference type="SAM" id="MobiDB-lite"/>
    </source>
</evidence>
<dbReference type="KEGG" id="halt:IM660_01830"/>
<dbReference type="RefSeq" id="WP_193497749.1">
    <property type="nucleotide sequence ID" value="NZ_CP063169.1"/>
</dbReference>
<proteinExistence type="predicted"/>
<dbReference type="AlphaFoldDB" id="A0A7M1SU24"/>
<sequence length="268" mass="28521">MGIDVARSVQEQTAGQAIASGGDARLMRSVHVDTDDDQTCSEGACFRRRMLGMLLVMLAALGALSACSEGLDEDGEPLTIPQSEQLAAARFGLSNAGLFAATVTLGEPDSVDRFTAEITVDPDRLYAWGTLARGPDSLAVEEQVQLTEGAIAVLRDGRWQVQDQTQLLNQLRIVFALVSDRPENAQLLRQSDARYLGGAGLDGVEMSVYLLPTLDGSGGASRLWLNSEGLIRRLDSGDDQFVIQVGAGVPTSEPTDGPLFDSVPVTDL</sequence>
<feature type="region of interest" description="Disordered" evidence="1">
    <location>
        <begin position="248"/>
        <end position="268"/>
    </location>
</feature>
<reference evidence="2 3" key="1">
    <citation type="submission" date="2020-10" db="EMBL/GenBank/DDBJ databases">
        <title>Haloactinobacterium sp. RN3S43, a bacterium isolated from saline soil.</title>
        <authorList>
            <person name="Sun J.-Q."/>
        </authorList>
    </citation>
    <scope>NUCLEOTIDE SEQUENCE [LARGE SCALE GENOMIC DNA]</scope>
    <source>
        <strain evidence="2 3">RN3S43</strain>
    </source>
</reference>
<organism evidence="2 3">
    <name type="scientific">Ruania alkalisoli</name>
    <dbReference type="NCBI Taxonomy" id="2779775"/>
    <lineage>
        <taxon>Bacteria</taxon>
        <taxon>Bacillati</taxon>
        <taxon>Actinomycetota</taxon>
        <taxon>Actinomycetes</taxon>
        <taxon>Micrococcales</taxon>
        <taxon>Ruaniaceae</taxon>
        <taxon>Ruania</taxon>
    </lineage>
</organism>
<accession>A0A7M1SU24</accession>
<protein>
    <recommendedName>
        <fullName evidence="4">LppX_LprAFG lipoprotein</fullName>
    </recommendedName>
</protein>
<dbReference type="Proteomes" id="UP000593758">
    <property type="component" value="Chromosome"/>
</dbReference>
<gene>
    <name evidence="2" type="ORF">IM660_01830</name>
</gene>
<dbReference type="EMBL" id="CP063169">
    <property type="protein sequence ID" value="QOR71080.1"/>
    <property type="molecule type" value="Genomic_DNA"/>
</dbReference>
<keyword evidence="3" id="KW-1185">Reference proteome</keyword>
<evidence type="ECO:0000313" key="2">
    <source>
        <dbReference type="EMBL" id="QOR71080.1"/>
    </source>
</evidence>
<name>A0A7M1SU24_9MICO</name>